<keyword evidence="2" id="KW-1185">Reference proteome</keyword>
<dbReference type="GeneID" id="25918116"/>
<dbReference type="RefSeq" id="XP_014143768.1">
    <property type="nucleotide sequence ID" value="XM_014288293.1"/>
</dbReference>
<dbReference type="Proteomes" id="UP000054560">
    <property type="component" value="Unassembled WGS sequence"/>
</dbReference>
<sequence>VSKRTANTAAEALGAERNDGVMGVESPKRWVLAQIQQATTPVSVSSISERYFRI</sequence>
<gene>
    <name evidence="1" type="ORF">SARC_17612</name>
</gene>
<evidence type="ECO:0000313" key="1">
    <source>
        <dbReference type="EMBL" id="KNC69866.1"/>
    </source>
</evidence>
<accession>A0A0L0EZN6</accession>
<protein>
    <submittedName>
        <fullName evidence="1">Uncharacterized protein</fullName>
    </submittedName>
</protein>
<organism evidence="1 2">
    <name type="scientific">Sphaeroforma arctica JP610</name>
    <dbReference type="NCBI Taxonomy" id="667725"/>
    <lineage>
        <taxon>Eukaryota</taxon>
        <taxon>Ichthyosporea</taxon>
        <taxon>Ichthyophonida</taxon>
        <taxon>Sphaeroforma</taxon>
    </lineage>
</organism>
<proteinExistence type="predicted"/>
<dbReference type="EMBL" id="KQ252996">
    <property type="protein sequence ID" value="KNC69866.1"/>
    <property type="molecule type" value="Genomic_DNA"/>
</dbReference>
<evidence type="ECO:0000313" key="2">
    <source>
        <dbReference type="Proteomes" id="UP000054560"/>
    </source>
</evidence>
<name>A0A0L0EZN6_9EUKA</name>
<dbReference type="AlphaFoldDB" id="A0A0L0EZN6"/>
<feature type="non-terminal residue" evidence="1">
    <location>
        <position position="1"/>
    </location>
</feature>
<reference evidence="1 2" key="1">
    <citation type="submission" date="2011-02" db="EMBL/GenBank/DDBJ databases">
        <title>The Genome Sequence of Sphaeroforma arctica JP610.</title>
        <authorList>
            <consortium name="The Broad Institute Genome Sequencing Platform"/>
            <person name="Russ C."/>
            <person name="Cuomo C."/>
            <person name="Young S.K."/>
            <person name="Zeng Q."/>
            <person name="Gargeya S."/>
            <person name="Alvarado L."/>
            <person name="Berlin A."/>
            <person name="Chapman S.B."/>
            <person name="Chen Z."/>
            <person name="Freedman E."/>
            <person name="Gellesch M."/>
            <person name="Goldberg J."/>
            <person name="Griggs A."/>
            <person name="Gujja S."/>
            <person name="Heilman E."/>
            <person name="Heiman D."/>
            <person name="Howarth C."/>
            <person name="Mehta T."/>
            <person name="Neiman D."/>
            <person name="Pearson M."/>
            <person name="Roberts A."/>
            <person name="Saif S."/>
            <person name="Shea T."/>
            <person name="Shenoy N."/>
            <person name="Sisk P."/>
            <person name="Stolte C."/>
            <person name="Sykes S."/>
            <person name="White J."/>
            <person name="Yandava C."/>
            <person name="Burger G."/>
            <person name="Gray M.W."/>
            <person name="Holland P.W.H."/>
            <person name="King N."/>
            <person name="Lang F.B.F."/>
            <person name="Roger A.J."/>
            <person name="Ruiz-Trillo I."/>
            <person name="Haas B."/>
            <person name="Nusbaum C."/>
            <person name="Birren B."/>
        </authorList>
    </citation>
    <scope>NUCLEOTIDE SEQUENCE [LARGE SCALE GENOMIC DNA]</scope>
    <source>
        <strain evidence="1 2">JP610</strain>
    </source>
</reference>